<evidence type="ECO:0000313" key="3">
    <source>
        <dbReference type="Proteomes" id="UP000181942"/>
    </source>
</evidence>
<dbReference type="EMBL" id="FONR01000011">
    <property type="protein sequence ID" value="SFF73614.1"/>
    <property type="molecule type" value="Genomic_DNA"/>
</dbReference>
<evidence type="ECO:0000259" key="1">
    <source>
        <dbReference type="Pfam" id="PF21306"/>
    </source>
</evidence>
<proteinExistence type="predicted"/>
<dbReference type="Proteomes" id="UP000181942">
    <property type="component" value="Unassembled WGS sequence"/>
</dbReference>
<dbReference type="Pfam" id="PF21306">
    <property type="entry name" value="TetR_C_40"/>
    <property type="match status" value="1"/>
</dbReference>
<dbReference type="RefSeq" id="WP_177324159.1">
    <property type="nucleotide sequence ID" value="NZ_FONR01000011.1"/>
</dbReference>
<reference evidence="2 3" key="1">
    <citation type="submission" date="2016-10" db="EMBL/GenBank/DDBJ databases">
        <authorList>
            <person name="de Groot N.N."/>
        </authorList>
    </citation>
    <scope>NUCLEOTIDE SEQUENCE [LARGE SCALE GENOMIC DNA]</scope>
    <source>
        <strain evidence="2 3">OK461</strain>
    </source>
</reference>
<protein>
    <recommendedName>
        <fullName evidence="1">Tetracyclin repressor-like 40 C-terminal domain-containing protein</fullName>
    </recommendedName>
</protein>
<gene>
    <name evidence="2" type="ORF">SAMN02787118_111187</name>
</gene>
<sequence>MTGRLHRRYPQLSRVLLNHGLEVAHSERGLAPRALHDIRTAAAAGRFEVEDLDLALAMTVSAQPALGSLLHAQPDRDDAKSSDLVVRGLLRHFGMTADEAARICSLDLPALDMVDAAVR</sequence>
<dbReference type="InterPro" id="IPR049513">
    <property type="entry name" value="TetR_C_40"/>
</dbReference>
<organism evidence="2 3">
    <name type="scientific">Streptomyces mirabilis</name>
    <dbReference type="NCBI Taxonomy" id="68239"/>
    <lineage>
        <taxon>Bacteria</taxon>
        <taxon>Bacillati</taxon>
        <taxon>Actinomycetota</taxon>
        <taxon>Actinomycetes</taxon>
        <taxon>Kitasatosporales</taxon>
        <taxon>Streptomycetaceae</taxon>
        <taxon>Streptomyces</taxon>
    </lineage>
</organism>
<feature type="domain" description="Tetracyclin repressor-like 40 C-terminal" evidence="1">
    <location>
        <begin position="4"/>
        <end position="104"/>
    </location>
</feature>
<dbReference type="AlphaFoldDB" id="A0A1I2L2R9"/>
<dbReference type="Gene3D" id="1.10.357.10">
    <property type="entry name" value="Tetracycline Repressor, domain 2"/>
    <property type="match status" value="1"/>
</dbReference>
<accession>A0A1I2L2R9</accession>
<name>A0A1I2L2R9_9ACTN</name>
<evidence type="ECO:0000313" key="2">
    <source>
        <dbReference type="EMBL" id="SFF73614.1"/>
    </source>
</evidence>